<evidence type="ECO:0000313" key="3">
    <source>
        <dbReference type="Proteomes" id="UP001497482"/>
    </source>
</evidence>
<dbReference type="AlphaFoldDB" id="A0AAV2MDU8"/>
<reference evidence="2 3" key="1">
    <citation type="submission" date="2024-04" db="EMBL/GenBank/DDBJ databases">
        <authorList>
            <person name="Waldvogel A.-M."/>
            <person name="Schoenle A."/>
        </authorList>
    </citation>
    <scope>NUCLEOTIDE SEQUENCE [LARGE SCALE GENOMIC DNA]</scope>
</reference>
<dbReference type="Proteomes" id="UP001497482">
    <property type="component" value="Chromosome 7"/>
</dbReference>
<feature type="region of interest" description="Disordered" evidence="1">
    <location>
        <begin position="1"/>
        <end position="24"/>
    </location>
</feature>
<gene>
    <name evidence="2" type="ORF">KC01_LOCUS37881</name>
</gene>
<dbReference type="EMBL" id="OZ035829">
    <property type="protein sequence ID" value="CAL1611470.1"/>
    <property type="molecule type" value="Genomic_DNA"/>
</dbReference>
<protein>
    <submittedName>
        <fullName evidence="2">Uncharacterized protein</fullName>
    </submittedName>
</protein>
<name>A0AAV2MDU8_KNICA</name>
<evidence type="ECO:0000256" key="1">
    <source>
        <dbReference type="SAM" id="MobiDB-lite"/>
    </source>
</evidence>
<sequence length="73" mass="9108">MHEETRPRRGPWPDARHNHFTQRFKHKRRRSWQRSWRASTEPSTHDFQQRSRLDWCASDSVMEYRAQEVPYII</sequence>
<accession>A0AAV2MDU8</accession>
<organism evidence="2 3">
    <name type="scientific">Knipowitschia caucasica</name>
    <name type="common">Caucasian dwarf goby</name>
    <name type="synonym">Pomatoschistus caucasicus</name>
    <dbReference type="NCBI Taxonomy" id="637954"/>
    <lineage>
        <taxon>Eukaryota</taxon>
        <taxon>Metazoa</taxon>
        <taxon>Chordata</taxon>
        <taxon>Craniata</taxon>
        <taxon>Vertebrata</taxon>
        <taxon>Euteleostomi</taxon>
        <taxon>Actinopterygii</taxon>
        <taxon>Neopterygii</taxon>
        <taxon>Teleostei</taxon>
        <taxon>Neoteleostei</taxon>
        <taxon>Acanthomorphata</taxon>
        <taxon>Gobiaria</taxon>
        <taxon>Gobiiformes</taxon>
        <taxon>Gobioidei</taxon>
        <taxon>Gobiidae</taxon>
        <taxon>Gobiinae</taxon>
        <taxon>Knipowitschia</taxon>
    </lineage>
</organism>
<proteinExistence type="predicted"/>
<evidence type="ECO:0000313" key="2">
    <source>
        <dbReference type="EMBL" id="CAL1611470.1"/>
    </source>
</evidence>
<keyword evidence="3" id="KW-1185">Reference proteome</keyword>